<comment type="caution">
    <text evidence="1">The sequence shown here is derived from an EMBL/GenBank/DDBJ whole genome shotgun (WGS) entry which is preliminary data.</text>
</comment>
<gene>
    <name evidence="1" type="ORF">CK203_025624</name>
</gene>
<sequence length="69" mass="7675">MVANSSSSMHQSLCHASQSSTLLEFKQSFLLDEDASVDPSVYPKVAKWHAPRRSCLYGTINSSNSQLHY</sequence>
<proteinExistence type="predicted"/>
<reference evidence="1 2" key="1">
    <citation type="journal article" date="2018" name="PLoS Genet.">
        <title>Population sequencing reveals clonal diversity and ancestral inbreeding in the grapevine cultivar Chardonnay.</title>
        <authorList>
            <person name="Roach M.J."/>
            <person name="Johnson D.L."/>
            <person name="Bohlmann J."/>
            <person name="van Vuuren H.J."/>
            <person name="Jones S.J."/>
            <person name="Pretorius I.S."/>
            <person name="Schmidt S.A."/>
            <person name="Borneman A.R."/>
        </authorList>
    </citation>
    <scope>NUCLEOTIDE SEQUENCE [LARGE SCALE GENOMIC DNA]</scope>
    <source>
        <strain evidence="2">cv. Chardonnay</strain>
        <tissue evidence="1">Leaf</tissue>
    </source>
</reference>
<dbReference type="Proteomes" id="UP000288805">
    <property type="component" value="Unassembled WGS sequence"/>
</dbReference>
<dbReference type="EMBL" id="QGNW01000116">
    <property type="protein sequence ID" value="RVW95207.1"/>
    <property type="molecule type" value="Genomic_DNA"/>
</dbReference>
<evidence type="ECO:0000313" key="1">
    <source>
        <dbReference type="EMBL" id="RVW95207.1"/>
    </source>
</evidence>
<accession>A0A438IET5</accession>
<protein>
    <submittedName>
        <fullName evidence="1">Uncharacterized protein</fullName>
    </submittedName>
</protein>
<organism evidence="1 2">
    <name type="scientific">Vitis vinifera</name>
    <name type="common">Grape</name>
    <dbReference type="NCBI Taxonomy" id="29760"/>
    <lineage>
        <taxon>Eukaryota</taxon>
        <taxon>Viridiplantae</taxon>
        <taxon>Streptophyta</taxon>
        <taxon>Embryophyta</taxon>
        <taxon>Tracheophyta</taxon>
        <taxon>Spermatophyta</taxon>
        <taxon>Magnoliopsida</taxon>
        <taxon>eudicotyledons</taxon>
        <taxon>Gunneridae</taxon>
        <taxon>Pentapetalae</taxon>
        <taxon>rosids</taxon>
        <taxon>Vitales</taxon>
        <taxon>Vitaceae</taxon>
        <taxon>Viteae</taxon>
        <taxon>Vitis</taxon>
    </lineage>
</organism>
<dbReference type="AlphaFoldDB" id="A0A438IET5"/>
<evidence type="ECO:0000313" key="2">
    <source>
        <dbReference type="Proteomes" id="UP000288805"/>
    </source>
</evidence>
<name>A0A438IET5_VITVI</name>